<organism evidence="2 3">
    <name type="scientific">Natronoglycomyces albus</name>
    <dbReference type="NCBI Taxonomy" id="2811108"/>
    <lineage>
        <taxon>Bacteria</taxon>
        <taxon>Bacillati</taxon>
        <taxon>Actinomycetota</taxon>
        <taxon>Actinomycetes</taxon>
        <taxon>Glycomycetales</taxon>
        <taxon>Glycomycetaceae</taxon>
        <taxon>Natronoglycomyces</taxon>
    </lineage>
</organism>
<evidence type="ECO:0000313" key="2">
    <source>
        <dbReference type="EMBL" id="QSB07105.1"/>
    </source>
</evidence>
<dbReference type="GO" id="GO:0016747">
    <property type="term" value="F:acyltransferase activity, transferring groups other than amino-acyl groups"/>
    <property type="evidence" value="ECO:0007669"/>
    <property type="project" value="InterPro"/>
</dbReference>
<dbReference type="PROSITE" id="PS51186">
    <property type="entry name" value="GNAT"/>
    <property type="match status" value="1"/>
</dbReference>
<dbReference type="CDD" id="cd04301">
    <property type="entry name" value="NAT_SF"/>
    <property type="match status" value="1"/>
</dbReference>
<protein>
    <submittedName>
        <fullName evidence="2">GNAT family N-acetyltransferase</fullName>
    </submittedName>
</protein>
<dbReference type="Proteomes" id="UP000662939">
    <property type="component" value="Chromosome"/>
</dbReference>
<dbReference type="KEGG" id="nav:JQS30_15940"/>
<dbReference type="AlphaFoldDB" id="A0A895XUQ3"/>
<feature type="domain" description="N-acetyltransferase" evidence="1">
    <location>
        <begin position="5"/>
        <end position="152"/>
    </location>
</feature>
<proteinExistence type="predicted"/>
<dbReference type="Pfam" id="PF00583">
    <property type="entry name" value="Acetyltransf_1"/>
    <property type="match status" value="1"/>
</dbReference>
<keyword evidence="3" id="KW-1185">Reference proteome</keyword>
<dbReference type="InterPro" id="IPR016181">
    <property type="entry name" value="Acyl_CoA_acyltransferase"/>
</dbReference>
<dbReference type="InterPro" id="IPR000182">
    <property type="entry name" value="GNAT_dom"/>
</dbReference>
<gene>
    <name evidence="2" type="ORF">JQS30_15940</name>
</gene>
<evidence type="ECO:0000259" key="1">
    <source>
        <dbReference type="PROSITE" id="PS51186"/>
    </source>
</evidence>
<sequence>MDTALSVEEIGPDNVEAALAIKVRPEQEGVVASVAHSLAEAYANQSSAWPRLIFDGDKAVAFLMGGFDPDNPMELFRCGIWRLNVAADAQGKGYGRFAVEVLIEEAKRRGFSKLTTMWVPGDVGPEKFYVRMGFTVTGEIFGGQVVGELPLK</sequence>
<reference evidence="2" key="1">
    <citation type="submission" date="2021-02" db="EMBL/GenBank/DDBJ databases">
        <title>Natronoglycomyces albus gen. nov., sp. nov, a haloalkaliphilic actinobacterium from a soda solonchak soil.</title>
        <authorList>
            <person name="Sorokin D.Y."/>
            <person name="Khijniak T.V."/>
            <person name="Zakharycheva A.P."/>
            <person name="Boueva O.V."/>
            <person name="Ariskina E.V."/>
            <person name="Hahnke R.L."/>
            <person name="Bunk B."/>
            <person name="Sproer C."/>
            <person name="Schumann P."/>
            <person name="Evtushenko L.I."/>
            <person name="Kublanov I.V."/>
        </authorList>
    </citation>
    <scope>NUCLEOTIDE SEQUENCE</scope>
    <source>
        <strain evidence="2">DSM 106290</strain>
    </source>
</reference>
<dbReference type="SUPFAM" id="SSF55729">
    <property type="entry name" value="Acyl-CoA N-acyltransferases (Nat)"/>
    <property type="match status" value="1"/>
</dbReference>
<name>A0A895XUQ3_9ACTN</name>
<accession>A0A895XUQ3</accession>
<dbReference type="Gene3D" id="3.40.630.30">
    <property type="match status" value="1"/>
</dbReference>
<evidence type="ECO:0000313" key="3">
    <source>
        <dbReference type="Proteomes" id="UP000662939"/>
    </source>
</evidence>
<dbReference type="EMBL" id="CP070496">
    <property type="protein sequence ID" value="QSB07105.1"/>
    <property type="molecule type" value="Genomic_DNA"/>
</dbReference>